<dbReference type="EMBL" id="KB822723">
    <property type="protein sequence ID" value="ETN37967.1"/>
    <property type="molecule type" value="Genomic_DNA"/>
</dbReference>
<keyword evidence="2" id="KW-1185">Reference proteome</keyword>
<reference evidence="1 2" key="1">
    <citation type="submission" date="2013-03" db="EMBL/GenBank/DDBJ databases">
        <title>The Genome Sequence of Phialophora europaea CBS 101466.</title>
        <authorList>
            <consortium name="The Broad Institute Genomics Platform"/>
            <person name="Cuomo C."/>
            <person name="de Hoog S."/>
            <person name="Gorbushina A."/>
            <person name="Walker B."/>
            <person name="Young S.K."/>
            <person name="Zeng Q."/>
            <person name="Gargeya S."/>
            <person name="Fitzgerald M."/>
            <person name="Haas B."/>
            <person name="Abouelleil A."/>
            <person name="Allen A.W."/>
            <person name="Alvarado L."/>
            <person name="Arachchi H.M."/>
            <person name="Berlin A.M."/>
            <person name="Chapman S.B."/>
            <person name="Gainer-Dewar J."/>
            <person name="Goldberg J."/>
            <person name="Griggs A."/>
            <person name="Gujja S."/>
            <person name="Hansen M."/>
            <person name="Howarth C."/>
            <person name="Imamovic A."/>
            <person name="Ireland A."/>
            <person name="Larimer J."/>
            <person name="McCowan C."/>
            <person name="Murphy C."/>
            <person name="Pearson M."/>
            <person name="Poon T.W."/>
            <person name="Priest M."/>
            <person name="Roberts A."/>
            <person name="Saif S."/>
            <person name="Shea T."/>
            <person name="Sisk P."/>
            <person name="Sykes S."/>
            <person name="Wortman J."/>
            <person name="Nusbaum C."/>
            <person name="Birren B."/>
        </authorList>
    </citation>
    <scope>NUCLEOTIDE SEQUENCE [LARGE SCALE GENOMIC DNA]</scope>
    <source>
        <strain evidence="1 2">CBS 101466</strain>
    </source>
</reference>
<gene>
    <name evidence="1" type="ORF">HMPREF1541_07590</name>
</gene>
<evidence type="ECO:0008006" key="3">
    <source>
        <dbReference type="Google" id="ProtNLM"/>
    </source>
</evidence>
<dbReference type="HOGENOM" id="CLU_127221_0_0_1"/>
<protein>
    <recommendedName>
        <fullName evidence="3">SnoaL-like domain-containing protein</fullName>
    </recommendedName>
</protein>
<dbReference type="Proteomes" id="UP000030752">
    <property type="component" value="Unassembled WGS sequence"/>
</dbReference>
<name>W2RND7_CYPE1</name>
<dbReference type="RefSeq" id="XP_008720136.1">
    <property type="nucleotide sequence ID" value="XM_008721914.1"/>
</dbReference>
<accession>W2RND7</accession>
<dbReference type="AlphaFoldDB" id="W2RND7"/>
<proteinExistence type="predicted"/>
<dbReference type="GeneID" id="19974929"/>
<organism evidence="1 2">
    <name type="scientific">Cyphellophora europaea (strain CBS 101466)</name>
    <name type="common">Phialophora europaea</name>
    <dbReference type="NCBI Taxonomy" id="1220924"/>
    <lineage>
        <taxon>Eukaryota</taxon>
        <taxon>Fungi</taxon>
        <taxon>Dikarya</taxon>
        <taxon>Ascomycota</taxon>
        <taxon>Pezizomycotina</taxon>
        <taxon>Eurotiomycetes</taxon>
        <taxon>Chaetothyriomycetidae</taxon>
        <taxon>Chaetothyriales</taxon>
        <taxon>Cyphellophoraceae</taxon>
        <taxon>Cyphellophora</taxon>
    </lineage>
</organism>
<evidence type="ECO:0000313" key="1">
    <source>
        <dbReference type="EMBL" id="ETN37967.1"/>
    </source>
</evidence>
<dbReference type="VEuPathDB" id="FungiDB:HMPREF1541_07590"/>
<dbReference type="InParanoid" id="W2RND7"/>
<dbReference type="eggNOG" id="ENOG502RM0J">
    <property type="taxonomic scope" value="Eukaryota"/>
</dbReference>
<sequence>MSFDTVPAFVHYADWNDTSRKHPAMAWMEAYTNKYDEGLEVMAAELDKWHDSDFTYITSTGKTVHGINEAFTALRETYGPLTAYHHEPYYLNSYAVGTSGDYEMIGLAKVYANLPGAPSSEQVVDQKGRKWEIAAPGGFKFYYRKSGDSFKLRKTEIVSDSGPIVTALLKKGVLKPEQLLT</sequence>
<dbReference type="OrthoDB" id="5271918at2759"/>
<evidence type="ECO:0000313" key="2">
    <source>
        <dbReference type="Proteomes" id="UP000030752"/>
    </source>
</evidence>